<dbReference type="PANTHER" id="PTHR19324">
    <property type="entry name" value="PERFORIN-LIKE PROTEIN 1"/>
    <property type="match status" value="1"/>
</dbReference>
<comment type="caution">
    <text evidence="3">The sequence shown here is derived from an EMBL/GenBank/DDBJ whole genome shotgun (WGS) entry which is preliminary data.</text>
</comment>
<sequence>FLINLLPVGYKMASIRNFIRYSVLQFSILIILCFLPLGKGVLNNSIYALLAPYAGCQDNWYELEILVIYDSITQRTAISDPLSANIQHTVHDNSSITLTFCVWNGTANTIPHEPVPYEETRYQSYDELDTYDTLFDLGERKAGYLDKWPPGQYCIYNVGKLEMTPTSIDWDYGRCPDGFEPGTSSYPFIALPGGFGSTRYSPLGPFITHANQTSIEFCCSTPSTTKPSSSQISLPFVKPFYLMPVNSKTCQPVKNTEVRLDWIQWPHLEHEGGLHPYIERGPFGNGTVFYMCYYIPNVNKLIASLTYVITLGSVFLSITFFFMMGWCHRKRLEWNHNRMLSLQYSGYNKDDSV</sequence>
<dbReference type="EMBL" id="MRZV01000289">
    <property type="protein sequence ID" value="PIK53391.1"/>
    <property type="molecule type" value="Genomic_DNA"/>
</dbReference>
<reference evidence="3 4" key="1">
    <citation type="journal article" date="2017" name="PLoS Biol.">
        <title>The sea cucumber genome provides insights into morphological evolution and visceral regeneration.</title>
        <authorList>
            <person name="Zhang X."/>
            <person name="Sun L."/>
            <person name="Yuan J."/>
            <person name="Sun Y."/>
            <person name="Gao Y."/>
            <person name="Zhang L."/>
            <person name="Li S."/>
            <person name="Dai H."/>
            <person name="Hamel J.F."/>
            <person name="Liu C."/>
            <person name="Yu Y."/>
            <person name="Liu S."/>
            <person name="Lin W."/>
            <person name="Guo K."/>
            <person name="Jin S."/>
            <person name="Xu P."/>
            <person name="Storey K.B."/>
            <person name="Huan P."/>
            <person name="Zhang T."/>
            <person name="Zhou Y."/>
            <person name="Zhang J."/>
            <person name="Lin C."/>
            <person name="Li X."/>
            <person name="Xing L."/>
            <person name="Huo D."/>
            <person name="Sun M."/>
            <person name="Wang L."/>
            <person name="Mercier A."/>
            <person name="Li F."/>
            <person name="Yang H."/>
            <person name="Xiang J."/>
        </authorList>
    </citation>
    <scope>NUCLEOTIDE SEQUENCE [LARGE SCALE GENOMIC DNA]</scope>
    <source>
        <strain evidence="3">Shaxun</strain>
        <tissue evidence="3">Muscle</tissue>
    </source>
</reference>
<evidence type="ECO:0000259" key="2">
    <source>
        <dbReference type="Pfam" id="PF16977"/>
    </source>
</evidence>
<feature type="non-terminal residue" evidence="3">
    <location>
        <position position="1"/>
    </location>
</feature>
<dbReference type="Pfam" id="PF16977">
    <property type="entry name" value="ApeC"/>
    <property type="match status" value="1"/>
</dbReference>
<proteinExistence type="predicted"/>
<dbReference type="InterPro" id="IPR031569">
    <property type="entry name" value="ApeC"/>
</dbReference>
<dbReference type="Proteomes" id="UP000230750">
    <property type="component" value="Unassembled WGS sequence"/>
</dbReference>
<accession>A0A2G8KZH1</accession>
<feature type="transmembrane region" description="Helical" evidence="1">
    <location>
        <begin position="18"/>
        <end position="37"/>
    </location>
</feature>
<feature type="transmembrane region" description="Helical" evidence="1">
    <location>
        <begin position="301"/>
        <end position="323"/>
    </location>
</feature>
<name>A0A2G8KZH1_STIJA</name>
<gene>
    <name evidence="3" type="ORF">BSL78_09714</name>
</gene>
<dbReference type="PANTHER" id="PTHR19324:SF33">
    <property type="entry name" value="MUCIN-5AC"/>
    <property type="match status" value="1"/>
</dbReference>
<dbReference type="AlphaFoldDB" id="A0A2G8KZH1"/>
<evidence type="ECO:0000313" key="3">
    <source>
        <dbReference type="EMBL" id="PIK53391.1"/>
    </source>
</evidence>
<evidence type="ECO:0000313" key="4">
    <source>
        <dbReference type="Proteomes" id="UP000230750"/>
    </source>
</evidence>
<evidence type="ECO:0000256" key="1">
    <source>
        <dbReference type="SAM" id="Phobius"/>
    </source>
</evidence>
<keyword evidence="1" id="KW-0812">Transmembrane</keyword>
<feature type="domain" description="Apextrin C-terminal" evidence="2">
    <location>
        <begin position="146"/>
        <end position="294"/>
    </location>
</feature>
<keyword evidence="4" id="KW-1185">Reference proteome</keyword>
<keyword evidence="1" id="KW-0472">Membrane</keyword>
<keyword evidence="1" id="KW-1133">Transmembrane helix</keyword>
<protein>
    <recommendedName>
        <fullName evidence="2">Apextrin C-terminal domain-containing protein</fullName>
    </recommendedName>
</protein>
<dbReference type="OrthoDB" id="5954510at2759"/>
<organism evidence="3 4">
    <name type="scientific">Stichopus japonicus</name>
    <name type="common">Sea cucumber</name>
    <dbReference type="NCBI Taxonomy" id="307972"/>
    <lineage>
        <taxon>Eukaryota</taxon>
        <taxon>Metazoa</taxon>
        <taxon>Echinodermata</taxon>
        <taxon>Eleutherozoa</taxon>
        <taxon>Echinozoa</taxon>
        <taxon>Holothuroidea</taxon>
        <taxon>Aspidochirotacea</taxon>
        <taxon>Aspidochirotida</taxon>
        <taxon>Stichopodidae</taxon>
        <taxon>Apostichopus</taxon>
    </lineage>
</organism>